<evidence type="ECO:0000313" key="1">
    <source>
        <dbReference type="EMBL" id="KAJ3552922.1"/>
    </source>
</evidence>
<name>A0ACC1T4N3_9APHY</name>
<organism evidence="1 2">
    <name type="scientific">Phlebia brevispora</name>
    <dbReference type="NCBI Taxonomy" id="194682"/>
    <lineage>
        <taxon>Eukaryota</taxon>
        <taxon>Fungi</taxon>
        <taxon>Dikarya</taxon>
        <taxon>Basidiomycota</taxon>
        <taxon>Agaricomycotina</taxon>
        <taxon>Agaricomycetes</taxon>
        <taxon>Polyporales</taxon>
        <taxon>Meruliaceae</taxon>
        <taxon>Phlebia</taxon>
    </lineage>
</organism>
<dbReference type="EMBL" id="JANHOG010000601">
    <property type="protein sequence ID" value="KAJ3552922.1"/>
    <property type="molecule type" value="Genomic_DNA"/>
</dbReference>
<comment type="caution">
    <text evidence="1">The sequence shown here is derived from an EMBL/GenBank/DDBJ whole genome shotgun (WGS) entry which is preliminary data.</text>
</comment>
<gene>
    <name evidence="1" type="ORF">NM688_g3898</name>
</gene>
<reference evidence="1" key="1">
    <citation type="submission" date="2022-07" db="EMBL/GenBank/DDBJ databases">
        <title>Genome Sequence of Phlebia brevispora.</title>
        <authorList>
            <person name="Buettner E."/>
        </authorList>
    </citation>
    <scope>NUCLEOTIDE SEQUENCE</scope>
    <source>
        <strain evidence="1">MPL23</strain>
    </source>
</reference>
<sequence>MQRTITHFFSLGSSQPAPGSQSKSLSRKRHVDGVEPEARTEAQAKDKGKRRAGAQTVRVYDATDDDTPKKGTFTPGSKNKGGAGRKDKLSALPPLLYGDTTFGPSDKTPTRKGISLIDLTLEDSSVPHPTPSTAQPFQVPTPPSTGMKRANSASSSSAQPRRSPRKRTRLETSLNEREATPAVASRADNVVQLPTPATGTRQSIRRSQRVASRVQTSAIGGSQSSGQSSSDTAHARQRDEDAIMSDPFVDPTPHDPAPSVQRKTASIPFDSALSSTFPHVAGEPALPKTPADDAFKVPAIPLSLSSSSGSSQTEEVESSQWEEQSANVIVPATPRKKHRASLSSTSDRSPAKEEVGTSQLSEMELRIPPSPTSIKKMLPSKLGFGAKIGETSPRSDRAGIVSPMDCDNSTEVPSSQAILDGPTSLWIDRRPLDDIVKSSPTNLGNASGRTSSNLVVTKDLSKGEVVPETPHRGRQNQRTSSSSPRNRKPFDSPASIRQSPSSSRGKLPALSLTPSKPDKSGKTPRSFLFDASQGEEASASPNIAPLRPLIDHILGPQRAPSPHPADNREDDSETEPESSQWRAPTPAKKPESQSSVTEPESSPSRVPTDRGRTPVRAPGSPSSLTEPESPQCHVPTDRARTPAREEETQSSVTEPESPQWRIPSERGRTPVRSPASQSSMTEPESPERPAPTPVKTPGSPSSVTEPESPEQRVATPESLTEPESSPPRVPIRENPHAENSQTEPESPQWRMDMLPPEEPTAASPMHLDEPAIQRDQDVLDELTGDAPPVVMTDVYRRLLAVRRGALAGRQDDEESQALSDTPLSIPFDYTDDNQSDYAGSIGSLPSQVKDFLFSQD</sequence>
<protein>
    <submittedName>
        <fullName evidence="1">Uncharacterized protein</fullName>
    </submittedName>
</protein>
<evidence type="ECO:0000313" key="2">
    <source>
        <dbReference type="Proteomes" id="UP001148662"/>
    </source>
</evidence>
<keyword evidence="2" id="KW-1185">Reference proteome</keyword>
<dbReference type="Proteomes" id="UP001148662">
    <property type="component" value="Unassembled WGS sequence"/>
</dbReference>
<proteinExistence type="predicted"/>
<accession>A0ACC1T4N3</accession>